<sequence length="108" mass="11905">MTNHEANDALFRAKLNLETAQIAWKELQRYFASGLVLAVAPELDLVEVAAQMSADNKTAMEQWLASGAVAKVSDRQAAGWYEADAQLWAVVVRPWILVQDRPAGGDHQ</sequence>
<keyword evidence="2" id="KW-1185">Reference proteome</keyword>
<dbReference type="Pfam" id="PF10052">
    <property type="entry name" value="DUF2288"/>
    <property type="match status" value="1"/>
</dbReference>
<dbReference type="KEGG" id="moz:MoryE10_10370"/>
<reference evidence="1" key="1">
    <citation type="submission" date="2019-06" db="EMBL/GenBank/DDBJ databases">
        <title>Complete genome sequence of Methylogaea oryzae strain JCM16910.</title>
        <authorList>
            <person name="Asakawa S."/>
        </authorList>
    </citation>
    <scope>NUCLEOTIDE SEQUENCE</scope>
    <source>
        <strain evidence="1">E10</strain>
    </source>
</reference>
<gene>
    <name evidence="1" type="ORF">MoryE10_10370</name>
</gene>
<evidence type="ECO:0000313" key="1">
    <source>
        <dbReference type="EMBL" id="BBL70431.1"/>
    </source>
</evidence>
<organism evidence="1 2">
    <name type="scientific">Methylogaea oryzae</name>
    <dbReference type="NCBI Taxonomy" id="1295382"/>
    <lineage>
        <taxon>Bacteria</taxon>
        <taxon>Pseudomonadati</taxon>
        <taxon>Pseudomonadota</taxon>
        <taxon>Gammaproteobacteria</taxon>
        <taxon>Methylococcales</taxon>
        <taxon>Methylococcaceae</taxon>
        <taxon>Methylogaea</taxon>
    </lineage>
</organism>
<dbReference type="AlphaFoldDB" id="A0A8D4VMR9"/>
<dbReference type="Proteomes" id="UP000824988">
    <property type="component" value="Chromosome"/>
</dbReference>
<name>A0A8D4VMR9_9GAMM</name>
<accession>A0A8D4VMR9</accession>
<proteinExistence type="predicted"/>
<dbReference type="InterPro" id="IPR018741">
    <property type="entry name" value="DUF2288"/>
</dbReference>
<dbReference type="RefSeq" id="WP_054773574.1">
    <property type="nucleotide sequence ID" value="NZ_AP019782.1"/>
</dbReference>
<dbReference type="EMBL" id="AP019782">
    <property type="protein sequence ID" value="BBL70431.1"/>
    <property type="molecule type" value="Genomic_DNA"/>
</dbReference>
<evidence type="ECO:0000313" key="2">
    <source>
        <dbReference type="Proteomes" id="UP000824988"/>
    </source>
</evidence>
<protein>
    <recommendedName>
        <fullName evidence="3">DUF2288 domain-containing protein</fullName>
    </recommendedName>
</protein>
<evidence type="ECO:0008006" key="3">
    <source>
        <dbReference type="Google" id="ProtNLM"/>
    </source>
</evidence>